<dbReference type="InterPro" id="IPR023198">
    <property type="entry name" value="PGP-like_dom2"/>
</dbReference>
<dbReference type="Gene3D" id="3.40.50.1000">
    <property type="entry name" value="HAD superfamily/HAD-like"/>
    <property type="match status" value="1"/>
</dbReference>
<accession>A0A3D4T2E0</accession>
<dbReference type="InterPro" id="IPR036412">
    <property type="entry name" value="HAD-like_sf"/>
</dbReference>
<dbReference type="Gene3D" id="1.10.150.240">
    <property type="entry name" value="Putative phosphatase, domain 2"/>
    <property type="match status" value="1"/>
</dbReference>
<evidence type="ECO:0000313" key="2">
    <source>
        <dbReference type="Proteomes" id="UP000261739"/>
    </source>
</evidence>
<dbReference type="STRING" id="863239.GCA_000213935_00394"/>
<dbReference type="GO" id="GO:0004713">
    <property type="term" value="F:protein tyrosine kinase activity"/>
    <property type="evidence" value="ECO:0007669"/>
    <property type="project" value="TreeGrafter"/>
</dbReference>
<dbReference type="SFLD" id="SFLDS00003">
    <property type="entry name" value="Haloacid_Dehalogenase"/>
    <property type="match status" value="1"/>
</dbReference>
<evidence type="ECO:0008006" key="3">
    <source>
        <dbReference type="Google" id="ProtNLM"/>
    </source>
</evidence>
<dbReference type="GO" id="GO:0005829">
    <property type="term" value="C:cytosol"/>
    <property type="evidence" value="ECO:0007669"/>
    <property type="project" value="TreeGrafter"/>
</dbReference>
<protein>
    <recommendedName>
        <fullName evidence="3">Phosphoglycolate phosphatase</fullName>
    </recommendedName>
</protein>
<dbReference type="EMBL" id="DQID01000335">
    <property type="protein sequence ID" value="HCT15692.1"/>
    <property type="molecule type" value="Genomic_DNA"/>
</dbReference>
<proteinExistence type="predicted"/>
<dbReference type="SUPFAM" id="SSF56784">
    <property type="entry name" value="HAD-like"/>
    <property type="match status" value="1"/>
</dbReference>
<gene>
    <name evidence="1" type="ORF">DIW82_13160</name>
</gene>
<name>A0A3D4T2E0_9CORY</name>
<dbReference type="PANTHER" id="PTHR43434">
    <property type="entry name" value="PHOSPHOGLYCOLATE PHOSPHATASE"/>
    <property type="match status" value="1"/>
</dbReference>
<dbReference type="AlphaFoldDB" id="A0A3D4T2E0"/>
<dbReference type="InterPro" id="IPR023214">
    <property type="entry name" value="HAD_sf"/>
</dbReference>
<dbReference type="Proteomes" id="UP000261739">
    <property type="component" value="Unassembled WGS sequence"/>
</dbReference>
<feature type="non-terminal residue" evidence="1">
    <location>
        <position position="238"/>
    </location>
</feature>
<dbReference type="InterPro" id="IPR041492">
    <property type="entry name" value="HAD_2"/>
</dbReference>
<organism evidence="1 2">
    <name type="scientific">Corynebacterium nuruki</name>
    <dbReference type="NCBI Taxonomy" id="1032851"/>
    <lineage>
        <taxon>Bacteria</taxon>
        <taxon>Bacillati</taxon>
        <taxon>Actinomycetota</taxon>
        <taxon>Actinomycetes</taxon>
        <taxon>Mycobacteriales</taxon>
        <taxon>Corynebacteriaceae</taxon>
        <taxon>Corynebacterium</taxon>
    </lineage>
</organism>
<dbReference type="SFLD" id="SFLDG01129">
    <property type="entry name" value="C1.5:_HAD__Beta-PGM__Phosphata"/>
    <property type="match status" value="1"/>
</dbReference>
<reference evidence="1 2" key="1">
    <citation type="journal article" date="2018" name="Nat. Biotechnol.">
        <title>A standardized bacterial taxonomy based on genome phylogeny substantially revises the tree of life.</title>
        <authorList>
            <person name="Parks D.H."/>
            <person name="Chuvochina M."/>
            <person name="Waite D.W."/>
            <person name="Rinke C."/>
            <person name="Skarshewski A."/>
            <person name="Chaumeil P.A."/>
            <person name="Hugenholtz P."/>
        </authorList>
    </citation>
    <scope>NUCLEOTIDE SEQUENCE [LARGE SCALE GENOMIC DNA]</scope>
    <source>
        <strain evidence="1">UBA11247</strain>
    </source>
</reference>
<comment type="caution">
    <text evidence="1">The sequence shown here is derived from an EMBL/GenBank/DDBJ whole genome shotgun (WGS) entry which is preliminary data.</text>
</comment>
<dbReference type="InterPro" id="IPR050155">
    <property type="entry name" value="HAD-like_hydrolase_sf"/>
</dbReference>
<sequence>MAASTDSSQRILLLDVDGTLVDSFPGIRDSFVRALEDNDIPLPGDDVIARLPGPPMIDTLRSLGLEGDDLDRVFASYRAAYDSTGWQAAEPVEGIADLLADWKARGFTLATATSKAEASARRALEQFDLLQYIDVLGAAEDGTQPGARRDKTDVIRHTLGLLDRSTDSVDEGGPAARHDILLIGDRIHDVTGAHAFGIRAALVDWGYGSRDEHPKADYSVADVGELRRLVDDWSDTRP</sequence>
<dbReference type="Pfam" id="PF13419">
    <property type="entry name" value="HAD_2"/>
    <property type="match status" value="1"/>
</dbReference>
<evidence type="ECO:0000313" key="1">
    <source>
        <dbReference type="EMBL" id="HCT15692.1"/>
    </source>
</evidence>
<dbReference type="PANTHER" id="PTHR43434:SF20">
    <property type="entry name" value="5'-NUCLEOTIDASE"/>
    <property type="match status" value="1"/>
</dbReference>